<feature type="transmembrane region" description="Helical" evidence="5">
    <location>
        <begin position="20"/>
        <end position="38"/>
    </location>
</feature>
<dbReference type="InterPro" id="IPR007016">
    <property type="entry name" value="O-antigen_ligase-rel_domated"/>
</dbReference>
<dbReference type="EMBL" id="VCEI01000029">
    <property type="protein sequence ID" value="TLU89741.1"/>
    <property type="molecule type" value="Genomic_DNA"/>
</dbReference>
<keyword evidence="3 5" id="KW-1133">Transmembrane helix</keyword>
<feature type="transmembrane region" description="Helical" evidence="5">
    <location>
        <begin position="421"/>
        <end position="438"/>
    </location>
</feature>
<keyword evidence="2 5" id="KW-0812">Transmembrane</keyword>
<keyword evidence="8" id="KW-1185">Reference proteome</keyword>
<dbReference type="PANTHER" id="PTHR37422:SF13">
    <property type="entry name" value="LIPOPOLYSACCHARIDE BIOSYNTHESIS PROTEIN PA4999-RELATED"/>
    <property type="match status" value="1"/>
</dbReference>
<evidence type="ECO:0000256" key="4">
    <source>
        <dbReference type="ARBA" id="ARBA00023136"/>
    </source>
</evidence>
<evidence type="ECO:0000256" key="1">
    <source>
        <dbReference type="ARBA" id="ARBA00004141"/>
    </source>
</evidence>
<feature type="domain" description="O-antigen ligase-related" evidence="6">
    <location>
        <begin position="228"/>
        <end position="370"/>
    </location>
</feature>
<protein>
    <submittedName>
        <fullName evidence="7">O-antigen ligase family protein</fullName>
    </submittedName>
</protein>
<evidence type="ECO:0000313" key="7">
    <source>
        <dbReference type="EMBL" id="TLU89741.1"/>
    </source>
</evidence>
<keyword evidence="4 5" id="KW-0472">Membrane</keyword>
<dbReference type="RefSeq" id="WP_138283095.1">
    <property type="nucleotide sequence ID" value="NZ_VCEI01000029.1"/>
</dbReference>
<proteinExistence type="predicted"/>
<feature type="transmembrane region" description="Helical" evidence="5">
    <location>
        <begin position="160"/>
        <end position="182"/>
    </location>
</feature>
<feature type="transmembrane region" description="Helical" evidence="5">
    <location>
        <begin position="73"/>
        <end position="91"/>
    </location>
</feature>
<comment type="caution">
    <text evidence="7">The sequence shown here is derived from an EMBL/GenBank/DDBJ whole genome shotgun (WGS) entry which is preliminary data.</text>
</comment>
<dbReference type="GO" id="GO:0016874">
    <property type="term" value="F:ligase activity"/>
    <property type="evidence" value="ECO:0007669"/>
    <property type="project" value="UniProtKB-KW"/>
</dbReference>
<dbReference type="InterPro" id="IPR051533">
    <property type="entry name" value="WaaL-like"/>
</dbReference>
<name>A0A5R9K7C2_9BACT</name>
<reference evidence="7 8" key="1">
    <citation type="submission" date="2019-05" db="EMBL/GenBank/DDBJ databases">
        <authorList>
            <person name="Qu J.-H."/>
        </authorList>
    </citation>
    <scope>NUCLEOTIDE SEQUENCE [LARGE SCALE GENOMIC DNA]</scope>
    <source>
        <strain evidence="7 8">Z12</strain>
    </source>
</reference>
<accession>A0A5R9K7C2</accession>
<evidence type="ECO:0000256" key="5">
    <source>
        <dbReference type="SAM" id="Phobius"/>
    </source>
</evidence>
<feature type="transmembrane region" description="Helical" evidence="5">
    <location>
        <begin position="369"/>
        <end position="386"/>
    </location>
</feature>
<dbReference type="PANTHER" id="PTHR37422">
    <property type="entry name" value="TEICHURONIC ACID BIOSYNTHESIS PROTEIN TUAE"/>
    <property type="match status" value="1"/>
</dbReference>
<evidence type="ECO:0000256" key="2">
    <source>
        <dbReference type="ARBA" id="ARBA00022692"/>
    </source>
</evidence>
<feature type="transmembrane region" description="Helical" evidence="5">
    <location>
        <begin position="194"/>
        <end position="214"/>
    </location>
</feature>
<organism evidence="7 8">
    <name type="scientific">Dyadobacter sediminis</name>
    <dbReference type="NCBI Taxonomy" id="1493691"/>
    <lineage>
        <taxon>Bacteria</taxon>
        <taxon>Pseudomonadati</taxon>
        <taxon>Bacteroidota</taxon>
        <taxon>Cytophagia</taxon>
        <taxon>Cytophagales</taxon>
        <taxon>Spirosomataceae</taxon>
        <taxon>Dyadobacter</taxon>
    </lineage>
</organism>
<dbReference type="AlphaFoldDB" id="A0A5R9K7C2"/>
<dbReference type="Pfam" id="PF04932">
    <property type="entry name" value="Wzy_C"/>
    <property type="match status" value="1"/>
</dbReference>
<feature type="transmembrane region" description="Helical" evidence="5">
    <location>
        <begin position="103"/>
        <end position="119"/>
    </location>
</feature>
<dbReference type="Proteomes" id="UP000309788">
    <property type="component" value="Unassembled WGS sequence"/>
</dbReference>
<feature type="transmembrane region" description="Helical" evidence="5">
    <location>
        <begin position="226"/>
        <end position="253"/>
    </location>
</feature>
<comment type="subcellular location">
    <subcellularLocation>
        <location evidence="1">Membrane</location>
        <topology evidence="1">Multi-pass membrane protein</topology>
    </subcellularLocation>
</comment>
<sequence length="450" mass="51470">MLVAISGQLFSEIAHIGESRFQSIVVLSFFTYCILCLFSPSKHRFFHVISIPVLTQFIQLFQKYSFSAGANSLWRLFPFILLNIYFIHFFLNKPVLLTQKEKLFLITWNIISCFFIVISPNLDKIVLGGILLYGFTLPMYFAYFKTVSFAVDFRKEVEKCLCLLFIILGSGTFGLVFAGASYKGSDNLLATRNITDTNVTMAYFILLWPFVLLFSNTNNLFQITRIVFILIFTGLVVISFSRGAVLIIVPYLIMTILSIRNFLRFYWLILLVLAIVFYDYEIQVFLAKQDMMYFWKLRFDEITSMDAFISRLPQISGRAEIHAVAYTLFLQNPLFGNGTGSFEMLGPGYREAHSLFYTLLAEQGISGAVYMYAVLAALGISLWKSIETDRNGIVVFIAFIFYLIFNHTVGSVFVIIPGKSITVNCIAPVLLICMYFYAKSCLYSFQETDE</sequence>
<feature type="transmembrane region" description="Helical" evidence="5">
    <location>
        <begin position="125"/>
        <end position="144"/>
    </location>
</feature>
<evidence type="ECO:0000313" key="8">
    <source>
        <dbReference type="Proteomes" id="UP000309788"/>
    </source>
</evidence>
<feature type="transmembrane region" description="Helical" evidence="5">
    <location>
        <begin position="392"/>
        <end position="414"/>
    </location>
</feature>
<feature type="transmembrane region" description="Helical" evidence="5">
    <location>
        <begin position="45"/>
        <end position="61"/>
    </location>
</feature>
<feature type="transmembrane region" description="Helical" evidence="5">
    <location>
        <begin position="265"/>
        <end position="286"/>
    </location>
</feature>
<evidence type="ECO:0000256" key="3">
    <source>
        <dbReference type="ARBA" id="ARBA00022989"/>
    </source>
</evidence>
<dbReference type="OrthoDB" id="921851at2"/>
<keyword evidence="7" id="KW-0436">Ligase</keyword>
<dbReference type="GO" id="GO:0016020">
    <property type="term" value="C:membrane"/>
    <property type="evidence" value="ECO:0007669"/>
    <property type="project" value="UniProtKB-SubCell"/>
</dbReference>
<gene>
    <name evidence="7" type="ORF">FEM55_19580</name>
</gene>
<evidence type="ECO:0000259" key="6">
    <source>
        <dbReference type="Pfam" id="PF04932"/>
    </source>
</evidence>